<dbReference type="GeneID" id="22584218"/>
<feature type="domain" description="DUF3824" evidence="2">
    <location>
        <begin position="373"/>
        <end position="457"/>
    </location>
</feature>
<feature type="compositionally biased region" description="Basic and acidic residues" evidence="1">
    <location>
        <begin position="8"/>
        <end position="18"/>
    </location>
</feature>
<evidence type="ECO:0000259" key="2">
    <source>
        <dbReference type="Pfam" id="PF12868"/>
    </source>
</evidence>
<evidence type="ECO:0000313" key="4">
    <source>
        <dbReference type="Proteomes" id="UP000001628"/>
    </source>
</evidence>
<evidence type="ECO:0000313" key="3">
    <source>
        <dbReference type="EMBL" id="EEH49174.2"/>
    </source>
</evidence>
<dbReference type="OMA" id="DRFDSQG"/>
<feature type="compositionally biased region" description="Basic residues" evidence="1">
    <location>
        <begin position="475"/>
        <end position="492"/>
    </location>
</feature>
<dbReference type="KEGG" id="pbn:PADG_05253"/>
<organism evidence="3 4">
    <name type="scientific">Paracoccidioides brasiliensis (strain Pb18)</name>
    <dbReference type="NCBI Taxonomy" id="502780"/>
    <lineage>
        <taxon>Eukaryota</taxon>
        <taxon>Fungi</taxon>
        <taxon>Dikarya</taxon>
        <taxon>Ascomycota</taxon>
        <taxon>Pezizomycotina</taxon>
        <taxon>Eurotiomycetes</taxon>
        <taxon>Eurotiomycetidae</taxon>
        <taxon>Onygenales</taxon>
        <taxon>Ajellomycetaceae</taxon>
        <taxon>Paracoccidioides</taxon>
    </lineage>
</organism>
<feature type="region of interest" description="Disordered" evidence="1">
    <location>
        <begin position="1"/>
        <end position="119"/>
    </location>
</feature>
<feature type="compositionally biased region" description="Basic residues" evidence="1">
    <location>
        <begin position="263"/>
        <end position="274"/>
    </location>
</feature>
<proteinExistence type="predicted"/>
<feature type="compositionally biased region" description="Basic residues" evidence="1">
    <location>
        <begin position="147"/>
        <end position="157"/>
    </location>
</feature>
<feature type="compositionally biased region" description="Basic and acidic residues" evidence="1">
    <location>
        <begin position="402"/>
        <end position="411"/>
    </location>
</feature>
<evidence type="ECO:0000256" key="1">
    <source>
        <dbReference type="SAM" id="MobiDB-lite"/>
    </source>
</evidence>
<feature type="compositionally biased region" description="Polar residues" evidence="1">
    <location>
        <begin position="735"/>
        <end position="751"/>
    </location>
</feature>
<protein>
    <recommendedName>
        <fullName evidence="2">DUF3824 domain-containing protein</fullName>
    </recommendedName>
</protein>
<dbReference type="EMBL" id="KN275962">
    <property type="protein sequence ID" value="EEH49174.2"/>
    <property type="molecule type" value="Genomic_DNA"/>
</dbReference>
<feature type="compositionally biased region" description="Polar residues" evidence="1">
    <location>
        <begin position="657"/>
        <end position="672"/>
    </location>
</feature>
<feature type="compositionally biased region" description="Pro residues" evidence="1">
    <location>
        <begin position="718"/>
        <end position="731"/>
    </location>
</feature>
<feature type="domain" description="DUF3824" evidence="2">
    <location>
        <begin position="522"/>
        <end position="661"/>
    </location>
</feature>
<feature type="region of interest" description="Disordered" evidence="1">
    <location>
        <begin position="301"/>
        <end position="342"/>
    </location>
</feature>
<gene>
    <name evidence="3" type="ORF">PADG_05253</name>
</gene>
<feature type="compositionally biased region" description="Polar residues" evidence="1">
    <location>
        <begin position="703"/>
        <end position="712"/>
    </location>
</feature>
<feature type="compositionally biased region" description="Pro residues" evidence="1">
    <location>
        <begin position="600"/>
        <end position="611"/>
    </location>
</feature>
<feature type="region of interest" description="Disordered" evidence="1">
    <location>
        <begin position="359"/>
        <end position="382"/>
    </location>
</feature>
<dbReference type="RefSeq" id="XP_010760658.1">
    <property type="nucleotide sequence ID" value="XM_010762356.1"/>
</dbReference>
<dbReference type="AlphaFoldDB" id="C1GDB7"/>
<feature type="compositionally biased region" description="Low complexity" evidence="1">
    <location>
        <begin position="530"/>
        <end position="544"/>
    </location>
</feature>
<dbReference type="eggNOG" id="ENOG502QW3V">
    <property type="taxonomic scope" value="Eukaryota"/>
</dbReference>
<dbReference type="InParanoid" id="C1GDB7"/>
<feature type="region of interest" description="Disordered" evidence="1">
    <location>
        <begin position="402"/>
        <end position="863"/>
    </location>
</feature>
<feature type="compositionally biased region" description="Basic and acidic residues" evidence="1">
    <location>
        <begin position="95"/>
        <end position="119"/>
    </location>
</feature>
<feature type="compositionally biased region" description="Basic residues" evidence="1">
    <location>
        <begin position="803"/>
        <end position="819"/>
    </location>
</feature>
<dbReference type="HOGENOM" id="CLU_010781_1_0_1"/>
<feature type="compositionally biased region" description="Basic residues" evidence="1">
    <location>
        <begin position="316"/>
        <end position="326"/>
    </location>
</feature>
<feature type="compositionally biased region" description="Polar residues" evidence="1">
    <location>
        <begin position="423"/>
        <end position="436"/>
    </location>
</feature>
<feature type="compositionally biased region" description="Basic residues" evidence="1">
    <location>
        <begin position="239"/>
        <end position="249"/>
    </location>
</feature>
<feature type="compositionally biased region" description="Basic residues" evidence="1">
    <location>
        <begin position="511"/>
        <end position="523"/>
    </location>
</feature>
<feature type="compositionally biased region" description="Basic and acidic residues" evidence="1">
    <location>
        <begin position="250"/>
        <end position="262"/>
    </location>
</feature>
<dbReference type="VEuPathDB" id="FungiDB:PADG_05253"/>
<reference evidence="3 4" key="1">
    <citation type="journal article" date="2011" name="PLoS Genet.">
        <title>Comparative genomic analysis of human fungal pathogens causing paracoccidioidomycosis.</title>
        <authorList>
            <person name="Desjardins C.A."/>
            <person name="Champion M.D."/>
            <person name="Holder J.W."/>
            <person name="Muszewska A."/>
            <person name="Goldberg J."/>
            <person name="Bailao A.M."/>
            <person name="Brigido M.M."/>
            <person name="Ferreira M.E."/>
            <person name="Garcia A.M."/>
            <person name="Grynberg M."/>
            <person name="Gujja S."/>
            <person name="Heiman D.I."/>
            <person name="Henn M.R."/>
            <person name="Kodira C.D."/>
            <person name="Leon-Narvaez H."/>
            <person name="Longo L.V."/>
            <person name="Ma L.J."/>
            <person name="Malavazi I."/>
            <person name="Matsuo A.L."/>
            <person name="Morais F.V."/>
            <person name="Pereira M."/>
            <person name="Rodriguez-Brito S."/>
            <person name="Sakthikumar S."/>
            <person name="Salem-Izacc S.M."/>
            <person name="Sykes S.M."/>
            <person name="Teixeira M.M."/>
            <person name="Vallejo M.C."/>
            <person name="Walter M.E."/>
            <person name="Yandava C."/>
            <person name="Young S."/>
            <person name="Zeng Q."/>
            <person name="Zucker J."/>
            <person name="Felipe M.S."/>
            <person name="Goldman G.H."/>
            <person name="Haas B.J."/>
            <person name="McEwen J.G."/>
            <person name="Nino-Vega G."/>
            <person name="Puccia R."/>
            <person name="San-Blas G."/>
            <person name="Soares C.M."/>
            <person name="Birren B.W."/>
            <person name="Cuomo C.A."/>
        </authorList>
    </citation>
    <scope>NUCLEOTIDE SEQUENCE [LARGE SCALE GENOMIC DNA]</scope>
    <source>
        <strain evidence="3 4">Pb18</strain>
    </source>
</reference>
<dbReference type="Pfam" id="PF12868">
    <property type="entry name" value="DUF3824"/>
    <property type="match status" value="2"/>
</dbReference>
<keyword evidence="4" id="KW-1185">Reference proteome</keyword>
<dbReference type="PANTHER" id="PTHR35487">
    <property type="entry name" value="DUF3824 DOMAIN-CONTAINING PROTEIN"/>
    <property type="match status" value="1"/>
</dbReference>
<feature type="region of interest" description="Disordered" evidence="1">
    <location>
        <begin position="237"/>
        <end position="281"/>
    </location>
</feature>
<dbReference type="Proteomes" id="UP000001628">
    <property type="component" value="Unassembled WGS sequence"/>
</dbReference>
<sequence length="889" mass="99943">MASSYRDSNWDEADRQSEQRYYSVKRYVIPSEQSSMYRRDGPAMSERELTIRPHHDRDDRYNYEYRREKDYDQVYRASSHAPSHHESDYQLVSRPDTDERWALRSPRDPRDDDYYYSRSTREYDDGRHHYDEYEERYYAGDSPRSSGSHRTRSRRSRNCNSDDDMVYSRRGRYYRDESPHHYKRHLAEGALVGVGAAELVRHRSKKRDGEEESSALSRIGTDVGAGALGAVAADVLQRARSRHRSKSRRRAESLDRGRDHNREHRHRHRRHRSRSSPDSRVKTLAGLGLGAAAIAGAVALARKKSQRSEKAGNSNHGRRSRSRRRRGSESGSDNGRNPAHRNKRMAEAGLAGAAVAGLIERARSKSRSRKGERSRSRIRQGLPIAAASLGSAAIAGLYEKHKEKKENESSERHHRHRSRSRSVAPSSAYSDPSGSAPQLIEYGDDPVYGSIPTNHYYGRPSSRQSSPRAIESSFRRRSRHRSVSRSHSRNQHRYRDGGSGSNSSFSDHDGGRKHRSSRHKERSRSRTRDLATAGLAAAGAGLAAREYTQRQERKKAEKGRRKYARDHDYTDSYEEGYDPVPHVPSPPPNGANYYPHSNHFPPPPGSTPVPPNHQGGPYNPADYPPSPGAPPMTQANYSYPPPPPPAADPYSPRSINGEENVSAVPTPNPTLSHEQRHMSSEGIMATASRQLLLPSTHPVSGAGAQSATTLGYSASPFAPTPPPLSTSPQPIPTSRNLFNTFSRPRSSSQPASIPAKSVQFDLRPHYASSPSTDRRARIPTGENQGYETDDSDSTMDGLDRSRLRFHSRPHHRLRTHTSYHPHQSTASPASIPFPPTPSFPRTTSATPQHSSDKTHTRVHNNNLDVESDSTIELSDRFDARGHRLLVPWR</sequence>
<name>C1GDB7_PARBD</name>
<dbReference type="OrthoDB" id="3561737at2759"/>
<dbReference type="InterPro" id="IPR024436">
    <property type="entry name" value="DUF3824"/>
</dbReference>
<dbReference type="PANTHER" id="PTHR35487:SF1">
    <property type="entry name" value="DUF3824 DOMAIN-CONTAINING PROTEIN"/>
    <property type="match status" value="1"/>
</dbReference>
<feature type="compositionally biased region" description="Basic and acidic residues" evidence="1">
    <location>
        <begin position="37"/>
        <end position="73"/>
    </location>
</feature>
<accession>C1GDB7</accession>
<feature type="region of interest" description="Disordered" evidence="1">
    <location>
        <begin position="136"/>
        <end position="164"/>
    </location>
</feature>